<evidence type="ECO:0000313" key="3">
    <source>
        <dbReference type="Proteomes" id="UP000241071"/>
    </source>
</evidence>
<accession>M1PX19</accession>
<reference evidence="2 3" key="1">
    <citation type="submission" date="2012-10" db="EMBL/GenBank/DDBJ databases">
        <title>Complete genome sequence of Moumouvirus goulette.</title>
        <authorList>
            <person name="Fournous G."/>
            <person name="Bougalmi M."/>
            <person name="Colson P."/>
        </authorList>
    </citation>
    <scope>NUCLEOTIDE SEQUENCE [LARGE SCALE GENOMIC DNA]</scope>
</reference>
<evidence type="ECO:0000256" key="1">
    <source>
        <dbReference type="SAM" id="MobiDB-lite"/>
    </source>
</evidence>
<name>M1PX19_9VIRU</name>
<gene>
    <name evidence="2" type="ORF">glt_00493</name>
</gene>
<feature type="region of interest" description="Disordered" evidence="1">
    <location>
        <begin position="136"/>
        <end position="161"/>
    </location>
</feature>
<evidence type="ECO:0000313" key="2">
    <source>
        <dbReference type="EMBL" id="AGF85302.1"/>
    </source>
</evidence>
<organism evidence="2 3">
    <name type="scientific">Moumouvirus goulette</name>
    <dbReference type="NCBI Taxonomy" id="1247379"/>
    <lineage>
        <taxon>Viruses</taxon>
        <taxon>Varidnaviria</taxon>
        <taxon>Bamfordvirae</taxon>
        <taxon>Nucleocytoviricota</taxon>
        <taxon>Megaviricetes</taxon>
        <taxon>Imitervirales</taxon>
        <taxon>Mimiviridae</taxon>
        <taxon>Megamimivirinae</taxon>
        <taxon>Moumouvirus</taxon>
        <taxon>Moumouvirus goulettemassiliense</taxon>
    </lineage>
</organism>
<dbReference type="Proteomes" id="UP000241071">
    <property type="component" value="Segment"/>
</dbReference>
<protein>
    <recommendedName>
        <fullName evidence="4">NET domain-containing protein</fullName>
    </recommendedName>
</protein>
<sequence length="161" mass="19084">MNLNKSKYSRDDRKHIVESIENLKNDKDYVAIFKILMNDNANSYTQNSNGVFLNLSLVNDNTLDQITKYLKKINKIKKKHIDLDVDVIPNYDVSKNERVYKLSNYEKNIIKQRNLKKVLEEDNQYEELRFSAKKSLDKKPLNKKSSVKKTSKKHKQEFLDQ</sequence>
<keyword evidence="3" id="KW-1185">Reference proteome</keyword>
<evidence type="ECO:0008006" key="4">
    <source>
        <dbReference type="Google" id="ProtNLM"/>
    </source>
</evidence>
<feature type="compositionally biased region" description="Basic residues" evidence="1">
    <location>
        <begin position="141"/>
        <end position="155"/>
    </location>
</feature>
<dbReference type="EMBL" id="KC008572">
    <property type="protein sequence ID" value="AGF85302.1"/>
    <property type="molecule type" value="Genomic_DNA"/>
</dbReference>
<proteinExistence type="predicted"/>